<feature type="non-terminal residue" evidence="2">
    <location>
        <position position="52"/>
    </location>
</feature>
<gene>
    <name evidence="2" type="ORF">GYMLUDRAFT_118985</name>
</gene>
<dbReference type="HOGENOM" id="CLU_3092945_0_0_1"/>
<evidence type="ECO:0000256" key="1">
    <source>
        <dbReference type="SAM" id="SignalP"/>
    </source>
</evidence>
<dbReference type="AlphaFoldDB" id="A0A0D0B7T0"/>
<sequence length="52" mass="5702">LSQILLVLGMPVILTQNYNVPSGIVNGCVGVLKSVHYCVDDHRRRHAISCVI</sequence>
<evidence type="ECO:0000313" key="2">
    <source>
        <dbReference type="EMBL" id="KIK59525.1"/>
    </source>
</evidence>
<protein>
    <submittedName>
        <fullName evidence="2">Unplaced genomic scaffold GYMLUscaffold_31, whole genome shotgun sequence</fullName>
    </submittedName>
</protein>
<keyword evidence="3" id="KW-1185">Reference proteome</keyword>
<reference evidence="2 3" key="1">
    <citation type="submission" date="2014-04" db="EMBL/GenBank/DDBJ databases">
        <title>Evolutionary Origins and Diversification of the Mycorrhizal Mutualists.</title>
        <authorList>
            <consortium name="DOE Joint Genome Institute"/>
            <consortium name="Mycorrhizal Genomics Consortium"/>
            <person name="Kohler A."/>
            <person name="Kuo A."/>
            <person name="Nagy L.G."/>
            <person name="Floudas D."/>
            <person name="Copeland A."/>
            <person name="Barry K.W."/>
            <person name="Cichocki N."/>
            <person name="Veneault-Fourrey C."/>
            <person name="LaButti K."/>
            <person name="Lindquist E.A."/>
            <person name="Lipzen A."/>
            <person name="Lundell T."/>
            <person name="Morin E."/>
            <person name="Murat C."/>
            <person name="Riley R."/>
            <person name="Ohm R."/>
            <person name="Sun H."/>
            <person name="Tunlid A."/>
            <person name="Henrissat B."/>
            <person name="Grigoriev I.V."/>
            <person name="Hibbett D.S."/>
            <person name="Martin F."/>
        </authorList>
    </citation>
    <scope>NUCLEOTIDE SEQUENCE [LARGE SCALE GENOMIC DNA]</scope>
    <source>
        <strain evidence="2 3">FD-317 M1</strain>
    </source>
</reference>
<feature type="chain" id="PRO_5002219250" evidence="1">
    <location>
        <begin position="18"/>
        <end position="52"/>
    </location>
</feature>
<organism evidence="2 3">
    <name type="scientific">Collybiopsis luxurians FD-317 M1</name>
    <dbReference type="NCBI Taxonomy" id="944289"/>
    <lineage>
        <taxon>Eukaryota</taxon>
        <taxon>Fungi</taxon>
        <taxon>Dikarya</taxon>
        <taxon>Basidiomycota</taxon>
        <taxon>Agaricomycotina</taxon>
        <taxon>Agaricomycetes</taxon>
        <taxon>Agaricomycetidae</taxon>
        <taxon>Agaricales</taxon>
        <taxon>Marasmiineae</taxon>
        <taxon>Omphalotaceae</taxon>
        <taxon>Collybiopsis</taxon>
        <taxon>Collybiopsis luxurians</taxon>
    </lineage>
</organism>
<dbReference type="OrthoDB" id="432234at2759"/>
<evidence type="ECO:0000313" key="3">
    <source>
        <dbReference type="Proteomes" id="UP000053593"/>
    </source>
</evidence>
<keyword evidence="1" id="KW-0732">Signal</keyword>
<name>A0A0D0B7T0_9AGAR</name>
<feature type="signal peptide" evidence="1">
    <location>
        <begin position="1"/>
        <end position="17"/>
    </location>
</feature>
<accession>A0A0D0B7T0</accession>
<feature type="non-terminal residue" evidence="2">
    <location>
        <position position="1"/>
    </location>
</feature>
<dbReference type="Proteomes" id="UP000053593">
    <property type="component" value="Unassembled WGS sequence"/>
</dbReference>
<proteinExistence type="predicted"/>
<dbReference type="EMBL" id="KN834779">
    <property type="protein sequence ID" value="KIK59525.1"/>
    <property type="molecule type" value="Genomic_DNA"/>
</dbReference>